<reference evidence="1 2" key="1">
    <citation type="journal article" date="2017" name="Biosci. Biotechnol. Biochem.">
        <title>Identification and characterization of a sulfoglycosidase from Bifidobacterium bifidum implicated in mucin glycan utilization.</title>
        <authorList>
            <person name="Katoh T."/>
            <person name="Maeshibu T."/>
            <person name="Kikkawa K."/>
            <person name="Gotoh A."/>
            <person name="Tomabechi Y."/>
            <person name="Nakamura M."/>
            <person name="Liao W.-H."/>
            <person name="Yamaguchi M."/>
            <person name="Ashida H."/>
            <person name="Yamamoto K."/>
            <person name="Katayama T."/>
        </authorList>
    </citation>
    <scope>NUCLEOTIDE SEQUENCE [LARGE SCALE GENOMIC DNA]</scope>
    <source>
        <strain evidence="1 2">JCM 7004</strain>
    </source>
</reference>
<sequence>MIVRYHGRLDFSTAPFRPFAPCGWPKHRLGNGTYGTSHHDSSGL</sequence>
<name>A0A286TA65_BIFBI</name>
<dbReference type="EMBL" id="AP018131">
    <property type="protein sequence ID" value="BBA47242.1"/>
    <property type="molecule type" value="Genomic_DNA"/>
</dbReference>
<evidence type="ECO:0000313" key="1">
    <source>
        <dbReference type="EMBL" id="BBA47242.1"/>
    </source>
</evidence>
<dbReference type="Proteomes" id="UP000262177">
    <property type="component" value="Chromosome"/>
</dbReference>
<accession>A0A286TA65</accession>
<proteinExistence type="predicted"/>
<evidence type="ECO:0000313" key="2">
    <source>
        <dbReference type="Proteomes" id="UP000262177"/>
    </source>
</evidence>
<protein>
    <submittedName>
        <fullName evidence="1">Uncharacterized protein</fullName>
    </submittedName>
</protein>
<dbReference type="AlphaFoldDB" id="A0A286TA65"/>
<gene>
    <name evidence="1" type="ORF">BBJK_00291</name>
</gene>
<organism evidence="1 2">
    <name type="scientific">Bifidobacterium bifidum LMG 13195</name>
    <dbReference type="NCBI Taxonomy" id="1207542"/>
    <lineage>
        <taxon>Bacteria</taxon>
        <taxon>Bacillati</taxon>
        <taxon>Actinomycetota</taxon>
        <taxon>Actinomycetes</taxon>
        <taxon>Bifidobacteriales</taxon>
        <taxon>Bifidobacteriaceae</taxon>
        <taxon>Bifidobacterium</taxon>
    </lineage>
</organism>